<comment type="caution">
    <text evidence="1">The sequence shown here is derived from an EMBL/GenBank/DDBJ whole genome shotgun (WGS) entry which is preliminary data.</text>
</comment>
<dbReference type="EMBL" id="JACBJI010000005">
    <property type="protein sequence ID" value="NYA71668.1"/>
    <property type="molecule type" value="Genomic_DNA"/>
</dbReference>
<gene>
    <name evidence="1" type="ORF">HZF10_12095</name>
</gene>
<protein>
    <submittedName>
        <fullName evidence="1">Uncharacterized protein</fullName>
    </submittedName>
</protein>
<keyword evidence="2" id="KW-1185">Reference proteome</keyword>
<evidence type="ECO:0000313" key="2">
    <source>
        <dbReference type="Proteomes" id="UP000535020"/>
    </source>
</evidence>
<dbReference type="Proteomes" id="UP000535020">
    <property type="component" value="Unassembled WGS sequence"/>
</dbReference>
<reference evidence="1 2" key="1">
    <citation type="submission" date="2020-07" db="EMBL/GenBank/DDBJ databases">
        <authorList>
            <person name="Sun Q."/>
        </authorList>
    </citation>
    <scope>NUCLEOTIDE SEQUENCE [LARGE SCALE GENOMIC DNA]</scope>
    <source>
        <strain evidence="1 2">MAH-1</strain>
    </source>
</reference>
<evidence type="ECO:0000313" key="1">
    <source>
        <dbReference type="EMBL" id="NYA71668.1"/>
    </source>
</evidence>
<organism evidence="1 2">
    <name type="scientific">Flavobacterium agri</name>
    <dbReference type="NCBI Taxonomy" id="2743471"/>
    <lineage>
        <taxon>Bacteria</taxon>
        <taxon>Pseudomonadati</taxon>
        <taxon>Bacteroidota</taxon>
        <taxon>Flavobacteriia</taxon>
        <taxon>Flavobacteriales</taxon>
        <taxon>Flavobacteriaceae</taxon>
        <taxon>Flavobacterium</taxon>
    </lineage>
</organism>
<dbReference type="AlphaFoldDB" id="A0A7Y8Y4D7"/>
<sequence>MSNATAGNVSFKVYAYGTNSGYNTCTSLIHTDVTVPTTTLATIWDFTTDVWRDEDGNVVST</sequence>
<dbReference type="RefSeq" id="WP_176006481.1">
    <property type="nucleotide sequence ID" value="NZ_JABWMI010000014.1"/>
</dbReference>
<name>A0A7Y8Y4D7_9FLAO</name>
<proteinExistence type="predicted"/>
<accession>A0A7Y8Y4D7</accession>